<comment type="caution">
    <text evidence="2">The sequence shown here is derived from an EMBL/GenBank/DDBJ whole genome shotgun (WGS) entry which is preliminary data.</text>
</comment>
<keyword evidence="1" id="KW-1133">Transmembrane helix</keyword>
<reference evidence="2 3" key="1">
    <citation type="journal article" date="2023" name="Plants (Basel)">
        <title>Bridging the Gap: Combining Genomics and Transcriptomics Approaches to Understand Stylosanthes scabra, an Orphan Legume from the Brazilian Caatinga.</title>
        <authorList>
            <person name="Ferreira-Neto J.R.C."/>
            <person name="da Silva M.D."/>
            <person name="Binneck E."/>
            <person name="de Melo N.F."/>
            <person name="da Silva R.H."/>
            <person name="de Melo A.L.T.M."/>
            <person name="Pandolfi V."/>
            <person name="Bustamante F.O."/>
            <person name="Brasileiro-Vidal A.C."/>
            <person name="Benko-Iseppon A.M."/>
        </authorList>
    </citation>
    <scope>NUCLEOTIDE SEQUENCE [LARGE SCALE GENOMIC DNA]</scope>
    <source>
        <tissue evidence="2">Leaves</tissue>
    </source>
</reference>
<evidence type="ECO:0000313" key="2">
    <source>
        <dbReference type="EMBL" id="MED6140595.1"/>
    </source>
</evidence>
<dbReference type="Proteomes" id="UP001341840">
    <property type="component" value="Unassembled WGS sequence"/>
</dbReference>
<keyword evidence="3" id="KW-1185">Reference proteome</keyword>
<dbReference type="EMBL" id="JASCZI010062531">
    <property type="protein sequence ID" value="MED6140595.1"/>
    <property type="molecule type" value="Genomic_DNA"/>
</dbReference>
<accession>A0ABU6SW86</accession>
<proteinExistence type="predicted"/>
<feature type="transmembrane region" description="Helical" evidence="1">
    <location>
        <begin position="119"/>
        <end position="139"/>
    </location>
</feature>
<name>A0ABU6SW86_9FABA</name>
<evidence type="ECO:0000313" key="3">
    <source>
        <dbReference type="Proteomes" id="UP001341840"/>
    </source>
</evidence>
<feature type="transmembrane region" description="Helical" evidence="1">
    <location>
        <begin position="94"/>
        <end position="113"/>
    </location>
</feature>
<sequence length="141" mass="15343">SLPFHQACLRPTTIAVQLPPSPKPTPTTTVTHHHCSHLSLKPILPCPPYSTRRKEKDLKLEYAASVHHFKQVSVGKEPQSEAPLRWGRKPSQPLLLALTALLNTILGPPLSYISLPVSIIAGGLLILFPTIPLLTLSSFPG</sequence>
<gene>
    <name evidence="2" type="ORF">PIB30_094750</name>
</gene>
<feature type="non-terminal residue" evidence="2">
    <location>
        <position position="1"/>
    </location>
</feature>
<organism evidence="2 3">
    <name type="scientific">Stylosanthes scabra</name>
    <dbReference type="NCBI Taxonomy" id="79078"/>
    <lineage>
        <taxon>Eukaryota</taxon>
        <taxon>Viridiplantae</taxon>
        <taxon>Streptophyta</taxon>
        <taxon>Embryophyta</taxon>
        <taxon>Tracheophyta</taxon>
        <taxon>Spermatophyta</taxon>
        <taxon>Magnoliopsida</taxon>
        <taxon>eudicotyledons</taxon>
        <taxon>Gunneridae</taxon>
        <taxon>Pentapetalae</taxon>
        <taxon>rosids</taxon>
        <taxon>fabids</taxon>
        <taxon>Fabales</taxon>
        <taxon>Fabaceae</taxon>
        <taxon>Papilionoideae</taxon>
        <taxon>50 kb inversion clade</taxon>
        <taxon>dalbergioids sensu lato</taxon>
        <taxon>Dalbergieae</taxon>
        <taxon>Pterocarpus clade</taxon>
        <taxon>Stylosanthes</taxon>
    </lineage>
</organism>
<protein>
    <submittedName>
        <fullName evidence="2">Uncharacterized protein</fullName>
    </submittedName>
</protein>
<keyword evidence="1" id="KW-0472">Membrane</keyword>
<evidence type="ECO:0000256" key="1">
    <source>
        <dbReference type="SAM" id="Phobius"/>
    </source>
</evidence>
<keyword evidence="1" id="KW-0812">Transmembrane</keyword>